<name>A0A7U2HZI9_PHANO</name>
<evidence type="ECO:0000313" key="3">
    <source>
        <dbReference type="Proteomes" id="UP000663193"/>
    </source>
</evidence>
<gene>
    <name evidence="2" type="ORF">JI435_433630</name>
</gene>
<dbReference type="AlphaFoldDB" id="A0A7U2HZI9"/>
<sequence>MLQPGPSYLMEGKPKRNTNRAVPSPLRPSTPTRQLRENPDLASPPTTPLAAMDINGDVVMGAQGVLMPPSPSFLNGVFEQEQAAPTLPGLTIGKAKLRVVSQDRTSAGVKKSKTKSKATVGKLVDSNAGAAAALIQQAVQTSFRFMELPGEIRNLIYHHALSSPKQALLVHRPRMASLRPRTRLDRQRALDSDVKDRELGYQLSLSLSTDKSRRANKDTKSAKKRETNRPFWGLTQVSHQVRQEFRPIYLQKQEIGMDLTEIVKYLQTFYFDAPEEFTKLDTRGKRALDMPFNGNLTIAVGEKPGELEKHKDGVEVIPLLDLWANSFKIEAGFGRYLKNDYVPQTDGEAKDLYRLFGRRVLKNRQCSGMNHSWRTILRSRALASVTLHRKPAPITVDTVTLPLSALPTALLIAQRPLPTRITIDPKPFIHMQFRPECAESWMTQPVSTLPPDWLHLCGFGGMEHFDVKVGVAPRDVDNRL</sequence>
<reference evidence="3" key="1">
    <citation type="journal article" date="2021" name="BMC Genomics">
        <title>Chromosome-level genome assembly and manually-curated proteome of model necrotroph Parastagonospora nodorum Sn15 reveals a genome-wide trove of candidate effector homologs, and redundancy of virulence-related functions within an accessory chromosome.</title>
        <authorList>
            <person name="Bertazzoni S."/>
            <person name="Jones D.A.B."/>
            <person name="Phan H.T."/>
            <person name="Tan K.-C."/>
            <person name="Hane J.K."/>
        </authorList>
    </citation>
    <scope>NUCLEOTIDE SEQUENCE [LARGE SCALE GENOMIC DNA]</scope>
    <source>
        <strain evidence="3">SN15 / ATCC MYA-4574 / FGSC 10173)</strain>
    </source>
</reference>
<feature type="region of interest" description="Disordered" evidence="1">
    <location>
        <begin position="1"/>
        <end position="50"/>
    </location>
</feature>
<dbReference type="Proteomes" id="UP000663193">
    <property type="component" value="Chromosome 6"/>
</dbReference>
<proteinExistence type="predicted"/>
<accession>A0A7U2HZI9</accession>
<dbReference type="PANTHER" id="PTHR42085">
    <property type="entry name" value="F-BOX DOMAIN-CONTAINING PROTEIN"/>
    <property type="match status" value="1"/>
</dbReference>
<evidence type="ECO:0008006" key="4">
    <source>
        <dbReference type="Google" id="ProtNLM"/>
    </source>
</evidence>
<dbReference type="InterPro" id="IPR038883">
    <property type="entry name" value="AN11006-like"/>
</dbReference>
<protein>
    <recommendedName>
        <fullName evidence="4">F-box domain-containing protein</fullName>
    </recommendedName>
</protein>
<evidence type="ECO:0000313" key="2">
    <source>
        <dbReference type="EMBL" id="QRC96433.1"/>
    </source>
</evidence>
<dbReference type="EMBL" id="CP069028">
    <property type="protein sequence ID" value="QRC96433.1"/>
    <property type="molecule type" value="Genomic_DNA"/>
</dbReference>
<keyword evidence="3" id="KW-1185">Reference proteome</keyword>
<organism evidence="2 3">
    <name type="scientific">Phaeosphaeria nodorum (strain SN15 / ATCC MYA-4574 / FGSC 10173)</name>
    <name type="common">Glume blotch fungus</name>
    <name type="synonym">Parastagonospora nodorum</name>
    <dbReference type="NCBI Taxonomy" id="321614"/>
    <lineage>
        <taxon>Eukaryota</taxon>
        <taxon>Fungi</taxon>
        <taxon>Dikarya</taxon>
        <taxon>Ascomycota</taxon>
        <taxon>Pezizomycotina</taxon>
        <taxon>Dothideomycetes</taxon>
        <taxon>Pleosporomycetidae</taxon>
        <taxon>Pleosporales</taxon>
        <taxon>Pleosporineae</taxon>
        <taxon>Phaeosphaeriaceae</taxon>
        <taxon>Parastagonospora</taxon>
    </lineage>
</organism>
<dbReference type="PANTHER" id="PTHR42085:SF1">
    <property type="entry name" value="F-BOX DOMAIN-CONTAINING PROTEIN"/>
    <property type="match status" value="1"/>
</dbReference>
<evidence type="ECO:0000256" key="1">
    <source>
        <dbReference type="SAM" id="MobiDB-lite"/>
    </source>
</evidence>
<dbReference type="OrthoDB" id="3795901at2759"/>
<dbReference type="VEuPathDB" id="FungiDB:JI435_433630"/>